<feature type="compositionally biased region" description="Low complexity" evidence="3">
    <location>
        <begin position="120"/>
        <end position="132"/>
    </location>
</feature>
<feature type="compositionally biased region" description="Polar residues" evidence="3">
    <location>
        <begin position="75"/>
        <end position="87"/>
    </location>
</feature>
<reference evidence="5" key="1">
    <citation type="journal article" date="2012" name="Nat. Biotechnol.">
        <title>Draft genome sequence of pigeonpea (Cajanus cajan), an orphan legume crop of resource-poor farmers.</title>
        <authorList>
            <person name="Varshney R.K."/>
            <person name="Chen W."/>
            <person name="Li Y."/>
            <person name="Bharti A.K."/>
            <person name="Saxena R.K."/>
            <person name="Schlueter J.A."/>
            <person name="Donoghue M.T."/>
            <person name="Azam S."/>
            <person name="Fan G."/>
            <person name="Whaley A.M."/>
            <person name="Farmer A.D."/>
            <person name="Sheridan J."/>
            <person name="Iwata A."/>
            <person name="Tuteja R."/>
            <person name="Penmetsa R.V."/>
            <person name="Wu W."/>
            <person name="Upadhyaya H.D."/>
            <person name="Yang S.P."/>
            <person name="Shah T."/>
            <person name="Saxena K.B."/>
            <person name="Michael T."/>
            <person name="McCombie W.R."/>
            <person name="Yang B."/>
            <person name="Zhang G."/>
            <person name="Yang H."/>
            <person name="Wang J."/>
            <person name="Spillane C."/>
            <person name="Cook D.R."/>
            <person name="May G.D."/>
            <person name="Xu X."/>
            <person name="Jackson S.A."/>
        </authorList>
    </citation>
    <scope>NUCLEOTIDE SEQUENCE [LARGE SCALE GENOMIC DNA]</scope>
</reference>
<dbReference type="SUPFAM" id="SSF57756">
    <property type="entry name" value="Retrovirus zinc finger-like domains"/>
    <property type="match status" value="1"/>
</dbReference>
<gene>
    <name evidence="5" type="ORF">KK1_026709</name>
</gene>
<dbReference type="InterPro" id="IPR039537">
    <property type="entry name" value="Retrotran_Ty1/copia-like"/>
</dbReference>
<dbReference type="GO" id="GO:0008233">
    <property type="term" value="F:peptidase activity"/>
    <property type="evidence" value="ECO:0007669"/>
    <property type="project" value="UniProtKB-KW"/>
</dbReference>
<dbReference type="Pfam" id="PF22936">
    <property type="entry name" value="Pol_BBD"/>
    <property type="match status" value="1"/>
</dbReference>
<dbReference type="Pfam" id="PF00098">
    <property type="entry name" value="zf-CCHC"/>
    <property type="match status" value="1"/>
</dbReference>
<evidence type="ECO:0000256" key="1">
    <source>
        <dbReference type="ARBA" id="ARBA00022670"/>
    </source>
</evidence>
<dbReference type="Gramene" id="C.cajan_25985.t">
    <property type="protein sequence ID" value="C.cajan_25985.t"/>
    <property type="gene ID" value="C.cajan_25985"/>
</dbReference>
<evidence type="ECO:0000313" key="6">
    <source>
        <dbReference type="Proteomes" id="UP000075243"/>
    </source>
</evidence>
<dbReference type="Proteomes" id="UP000075243">
    <property type="component" value="Unassembled WGS sequence"/>
</dbReference>
<dbReference type="AlphaFoldDB" id="A0A151S9I9"/>
<protein>
    <submittedName>
        <fullName evidence="5">Retrovirus-related Pol polyprotein from transposon TNT 1-94</fullName>
    </submittedName>
</protein>
<organism evidence="5 6">
    <name type="scientific">Cajanus cajan</name>
    <name type="common">Pigeon pea</name>
    <name type="synonym">Cajanus indicus</name>
    <dbReference type="NCBI Taxonomy" id="3821"/>
    <lineage>
        <taxon>Eukaryota</taxon>
        <taxon>Viridiplantae</taxon>
        <taxon>Streptophyta</taxon>
        <taxon>Embryophyta</taxon>
        <taxon>Tracheophyta</taxon>
        <taxon>Spermatophyta</taxon>
        <taxon>Magnoliopsida</taxon>
        <taxon>eudicotyledons</taxon>
        <taxon>Gunneridae</taxon>
        <taxon>Pentapetalae</taxon>
        <taxon>rosids</taxon>
        <taxon>fabids</taxon>
        <taxon>Fabales</taxon>
        <taxon>Fabaceae</taxon>
        <taxon>Papilionoideae</taxon>
        <taxon>50 kb inversion clade</taxon>
        <taxon>NPAAA clade</taxon>
        <taxon>indigoferoid/millettioid clade</taxon>
        <taxon>Phaseoleae</taxon>
        <taxon>Cajanus</taxon>
    </lineage>
</organism>
<accession>A0A151S9I9</accession>
<evidence type="ECO:0000256" key="3">
    <source>
        <dbReference type="SAM" id="MobiDB-lite"/>
    </source>
</evidence>
<keyword evidence="6" id="KW-1185">Reference proteome</keyword>
<dbReference type="Gene3D" id="4.10.60.10">
    <property type="entry name" value="Zinc finger, CCHC-type"/>
    <property type="match status" value="1"/>
</dbReference>
<dbReference type="SMART" id="SM00343">
    <property type="entry name" value="ZnF_C2HC"/>
    <property type="match status" value="1"/>
</dbReference>
<dbReference type="PANTHER" id="PTHR42648:SF28">
    <property type="entry name" value="TRANSPOSON-ENCODED PROTEIN WITH RIBONUCLEASE H-LIKE AND RETROVIRUS ZINC FINGER-LIKE DOMAINS"/>
    <property type="match status" value="1"/>
</dbReference>
<dbReference type="PROSITE" id="PS50158">
    <property type="entry name" value="ZF_CCHC"/>
    <property type="match status" value="1"/>
</dbReference>
<keyword evidence="1" id="KW-0645">Protease</keyword>
<keyword evidence="2" id="KW-0862">Zinc</keyword>
<keyword evidence="1" id="KW-0378">Hydrolase</keyword>
<dbReference type="InterPro" id="IPR054722">
    <property type="entry name" value="PolX-like_BBD"/>
</dbReference>
<sequence length="441" mass="49309">MWKMLEDKFKKKSLTNRLYQKQRLYTLQMSENMDSITLNNVKNSLQSKELKRKVVSSSNVDDIGLTVSRGRSMERGNSSKGHTYSNSLSKSKKVRCYKCKEVGHIRKNCPQLKKDKNSNASAAVVRSSATVSGESSDERDGGDVLTVNTTGFANTWVMDTGASYHMTFNKKLFNLFKEWNGSVKLGDDEELGVKGSGAVQIKMYDGMVRTFDAWYVPSLRKNLISIGTLDKQGYSFSGNDGHITVSKGALVVMKEKLQHGIYVMLGNSFQGTVSISHSLEQHVDNTKLWHCRLGHMSERGLAVLGKQGLLGGAVTWKLKFCESCVMGKQRKLKFSHEWKTMVEKRIGKLVKTLRTDNGLEFCNALFAEAINTVAYLVNRSLSTTIDLKTPQEVWSGKPSDYSGLRIFGCLAYAHVNDDKLESRAMKCIFLGYPTGVRDSMS</sequence>
<evidence type="ECO:0000259" key="4">
    <source>
        <dbReference type="PROSITE" id="PS50158"/>
    </source>
</evidence>
<feature type="region of interest" description="Disordered" evidence="3">
    <location>
        <begin position="111"/>
        <end position="143"/>
    </location>
</feature>
<evidence type="ECO:0000313" key="5">
    <source>
        <dbReference type="EMBL" id="KYP51427.1"/>
    </source>
</evidence>
<feature type="domain" description="CCHC-type" evidence="4">
    <location>
        <begin position="95"/>
        <end position="111"/>
    </location>
</feature>
<dbReference type="SUPFAM" id="SSF53098">
    <property type="entry name" value="Ribonuclease H-like"/>
    <property type="match status" value="1"/>
</dbReference>
<dbReference type="Pfam" id="PF25597">
    <property type="entry name" value="SH3_retrovirus"/>
    <property type="match status" value="1"/>
</dbReference>
<dbReference type="InterPro" id="IPR025724">
    <property type="entry name" value="GAG-pre-integrase_dom"/>
</dbReference>
<dbReference type="InterPro" id="IPR057670">
    <property type="entry name" value="SH3_retrovirus"/>
</dbReference>
<dbReference type="EMBL" id="KQ483438">
    <property type="protein sequence ID" value="KYP51427.1"/>
    <property type="molecule type" value="Genomic_DNA"/>
</dbReference>
<evidence type="ECO:0000256" key="2">
    <source>
        <dbReference type="PROSITE-ProRule" id="PRU00047"/>
    </source>
</evidence>
<dbReference type="InterPro" id="IPR012337">
    <property type="entry name" value="RNaseH-like_sf"/>
</dbReference>
<dbReference type="InterPro" id="IPR001878">
    <property type="entry name" value="Znf_CCHC"/>
</dbReference>
<keyword evidence="2" id="KW-0863">Zinc-finger</keyword>
<dbReference type="GO" id="GO:0006508">
    <property type="term" value="P:proteolysis"/>
    <property type="evidence" value="ECO:0007669"/>
    <property type="project" value="UniProtKB-KW"/>
</dbReference>
<proteinExistence type="predicted"/>
<keyword evidence="2" id="KW-0479">Metal-binding</keyword>
<feature type="region of interest" description="Disordered" evidence="3">
    <location>
        <begin position="67"/>
        <end position="87"/>
    </location>
</feature>
<name>A0A151S9I9_CAJCA</name>
<dbReference type="Pfam" id="PF13976">
    <property type="entry name" value="gag_pre-integrs"/>
    <property type="match status" value="1"/>
</dbReference>
<dbReference type="InterPro" id="IPR036875">
    <property type="entry name" value="Znf_CCHC_sf"/>
</dbReference>
<dbReference type="PANTHER" id="PTHR42648">
    <property type="entry name" value="TRANSPOSASE, PUTATIVE-RELATED"/>
    <property type="match status" value="1"/>
</dbReference>
<dbReference type="GO" id="GO:0003676">
    <property type="term" value="F:nucleic acid binding"/>
    <property type="evidence" value="ECO:0007669"/>
    <property type="project" value="InterPro"/>
</dbReference>
<dbReference type="GO" id="GO:0008270">
    <property type="term" value="F:zinc ion binding"/>
    <property type="evidence" value="ECO:0007669"/>
    <property type="project" value="UniProtKB-KW"/>
</dbReference>